<evidence type="ECO:0000256" key="4">
    <source>
        <dbReference type="ARBA" id="ARBA00022840"/>
    </source>
</evidence>
<geneLocation type="chloroplast" evidence="6"/>
<keyword evidence="6" id="KW-0150">Chloroplast</keyword>
<evidence type="ECO:0000256" key="2">
    <source>
        <dbReference type="ARBA" id="ARBA00022448"/>
    </source>
</evidence>
<evidence type="ECO:0000313" key="6">
    <source>
        <dbReference type="EMBL" id="AIA61093.1"/>
    </source>
</evidence>
<dbReference type="Gene3D" id="3.40.50.300">
    <property type="entry name" value="P-loop containing nucleotide triphosphate hydrolases"/>
    <property type="match status" value="2"/>
</dbReference>
<feature type="domain" description="ABC transporter" evidence="5">
    <location>
        <begin position="3"/>
        <end position="218"/>
    </location>
</feature>
<dbReference type="AlphaFoldDB" id="A0A060A8Q8"/>
<accession>A0A060A8Q8</accession>
<dbReference type="SUPFAM" id="SSF52540">
    <property type="entry name" value="P-loop containing nucleoside triphosphate hydrolases"/>
    <property type="match status" value="1"/>
</dbReference>
<proteinExistence type="predicted"/>
<dbReference type="PANTHER" id="PTHR45772:SF10">
    <property type="entry name" value="LIPOPOLYSACCHARIDE EXPORT SYSTEM ATP-BINDING PROTEIN LPTB"/>
    <property type="match status" value="1"/>
</dbReference>
<dbReference type="Pfam" id="PF00005">
    <property type="entry name" value="ABC_tran"/>
    <property type="match status" value="1"/>
</dbReference>
<dbReference type="InterPro" id="IPR003439">
    <property type="entry name" value="ABC_transporter-like_ATP-bd"/>
</dbReference>
<evidence type="ECO:0000256" key="1">
    <source>
        <dbReference type="ARBA" id="ARBA00014334"/>
    </source>
</evidence>
<dbReference type="EMBL" id="KJ569775">
    <property type="protein sequence ID" value="AIA61093.1"/>
    <property type="molecule type" value="Genomic_DNA"/>
</dbReference>
<evidence type="ECO:0000256" key="3">
    <source>
        <dbReference type="ARBA" id="ARBA00022741"/>
    </source>
</evidence>
<dbReference type="PANTHER" id="PTHR45772">
    <property type="entry name" value="CONSERVED COMPONENT OF ABC TRANSPORTER FOR NATURAL AMINO ACIDS-RELATED"/>
    <property type="match status" value="1"/>
</dbReference>
<dbReference type="PROSITE" id="PS00211">
    <property type="entry name" value="ABC_TRANSPORTER_1"/>
    <property type="match status" value="1"/>
</dbReference>
<keyword evidence="2" id="KW-0813">Transport</keyword>
<protein>
    <recommendedName>
        <fullName evidence="1">Probable ATP-dependent transporter ycf16</fullName>
    </recommendedName>
</protein>
<dbReference type="GO" id="GO:0005524">
    <property type="term" value="F:ATP binding"/>
    <property type="evidence" value="ECO:0007669"/>
    <property type="project" value="UniProtKB-KW"/>
</dbReference>
<dbReference type="GO" id="GO:0016887">
    <property type="term" value="F:ATP hydrolysis activity"/>
    <property type="evidence" value="ECO:0007669"/>
    <property type="project" value="InterPro"/>
</dbReference>
<dbReference type="PROSITE" id="PS50893">
    <property type="entry name" value="ABC_TRANSPORTER_2"/>
    <property type="match status" value="1"/>
</dbReference>
<gene>
    <name evidence="6" type="primary">ycf85</name>
</gene>
<keyword evidence="6" id="KW-0934">Plastid</keyword>
<sequence length="221" mass="24841">MRLIASQIAHRYRDHWVLKGITVSIKQGEVVALLGANGAGKTTLFNIMAGVTHATEGQIWMGTQTMSHVSLDERARLGLIYLPQTSNLFQNLTVEDHVDAQILSLFDLQTLSQRLCIHLSGGERKRVELAKAVSKQAKFLLLDEPFAAVDPITVLLLKRTIKRLKEWKIGVMITDHHAKETLQIMDRGYFLFEGQLLAKGTSLQLGQNPYVKQTYLGYEQT</sequence>
<dbReference type="SMART" id="SM00382">
    <property type="entry name" value="AAA"/>
    <property type="match status" value="1"/>
</dbReference>
<name>A0A060A8Q8_9RHOD</name>
<evidence type="ECO:0000259" key="5">
    <source>
        <dbReference type="PROSITE" id="PS50893"/>
    </source>
</evidence>
<organism evidence="6">
    <name type="scientific">Cyanidiaceae sp. MX-AZ01</name>
    <dbReference type="NCBI Taxonomy" id="1503164"/>
    <lineage>
        <taxon>Eukaryota</taxon>
        <taxon>Rhodophyta</taxon>
        <taxon>Bangiophyceae</taxon>
        <taxon>Cyanidiales</taxon>
        <taxon>Cyanidiaceae</taxon>
    </lineage>
</organism>
<dbReference type="InterPro" id="IPR051120">
    <property type="entry name" value="ABC_AA/LPS_Transport"/>
</dbReference>
<keyword evidence="3" id="KW-0547">Nucleotide-binding</keyword>
<keyword evidence="4" id="KW-0067">ATP-binding</keyword>
<dbReference type="GO" id="GO:0005886">
    <property type="term" value="C:plasma membrane"/>
    <property type="evidence" value="ECO:0007669"/>
    <property type="project" value="TreeGrafter"/>
</dbReference>
<reference evidence="6" key="1">
    <citation type="submission" date="2014-03" db="EMBL/GenBank/DDBJ databases">
        <title>Metagenomic reconstruction of the complete chloroplast and mitochondrial genomes of a novel unicellular red alga from the Cyanidiaceae family.</title>
        <authorList>
            <person name="Servin-Garciduenas L.E."/>
            <person name="Martinez-Romero E."/>
        </authorList>
    </citation>
    <scope>NUCLEOTIDE SEQUENCE</scope>
    <source>
        <strain evidence="6">MX-AZ01</strain>
    </source>
</reference>
<dbReference type="InterPro" id="IPR017871">
    <property type="entry name" value="ABC_transporter-like_CS"/>
</dbReference>
<dbReference type="InterPro" id="IPR003593">
    <property type="entry name" value="AAA+_ATPase"/>
</dbReference>
<dbReference type="InterPro" id="IPR027417">
    <property type="entry name" value="P-loop_NTPase"/>
</dbReference>